<proteinExistence type="predicted"/>
<gene>
    <name evidence="1" type="ORF">ACD_78C00332G0005</name>
</gene>
<protein>
    <submittedName>
        <fullName evidence="1">Uncharacterized protein</fullName>
    </submittedName>
</protein>
<accession>K1XH64</accession>
<sequence>MSNRLLSLLILTLIFAGLFGVYYYFFVANTGSVSFIINGSGSTSITLTSEFGSNSLYEWCERSCLFADIPAVNYTVSAKREGYIPFTKNFTLHWREMKKVMIMMKKEVILTEQKRKKEDTIATLKLQKSIQDTLETNTGGIVLGYRTNGLYYALSDDVDWSILMKKEWEEARELFKIPKGILIPESLDIYEGYIALKKWENMSFYSLASGTAMHFVFDGTILSIKDTLDDDTKIITSDAGVFMYSVSEKTARANPLYDDIIQLASGEIVALVKKTSKTKQSLLSITDTDNDSVFLIGRDTRERSLLFQTPKNGKLLRYKDGEILFVEEWGEVFVVSNVK</sequence>
<reference evidence="1" key="1">
    <citation type="journal article" date="2012" name="Science">
        <title>Fermentation, hydrogen, and sulfur metabolism in multiple uncultivated bacterial phyla.</title>
        <authorList>
            <person name="Wrighton K.C."/>
            <person name="Thomas B.C."/>
            <person name="Sharon I."/>
            <person name="Miller C.S."/>
            <person name="Castelle C.J."/>
            <person name="VerBerkmoes N.C."/>
            <person name="Wilkins M.J."/>
            <person name="Hettich R.L."/>
            <person name="Lipton M.S."/>
            <person name="Williams K.H."/>
            <person name="Long P.E."/>
            <person name="Banfield J.F."/>
        </authorList>
    </citation>
    <scope>NUCLEOTIDE SEQUENCE [LARGE SCALE GENOMIC DNA]</scope>
</reference>
<dbReference type="AlphaFoldDB" id="K1XH64"/>
<comment type="caution">
    <text evidence="1">The sequence shown here is derived from an EMBL/GenBank/DDBJ whole genome shotgun (WGS) entry which is preliminary data.</text>
</comment>
<dbReference type="EMBL" id="AMFJ01034332">
    <property type="protein sequence ID" value="EKD29630.1"/>
    <property type="molecule type" value="Genomic_DNA"/>
</dbReference>
<name>K1XH64_9BACT</name>
<evidence type="ECO:0000313" key="1">
    <source>
        <dbReference type="EMBL" id="EKD29630.1"/>
    </source>
</evidence>
<organism evidence="1">
    <name type="scientific">uncultured bacterium</name>
    <name type="common">gcode 4</name>
    <dbReference type="NCBI Taxonomy" id="1234023"/>
    <lineage>
        <taxon>Bacteria</taxon>
        <taxon>environmental samples</taxon>
    </lineage>
</organism>